<dbReference type="EMBL" id="LCPH01000003">
    <property type="protein sequence ID" value="KKU93155.1"/>
    <property type="molecule type" value="Genomic_DNA"/>
</dbReference>
<comment type="similarity">
    <text evidence="2">Belongs to the QNG1 protein family.</text>
</comment>
<evidence type="ECO:0000256" key="3">
    <source>
        <dbReference type="ARBA" id="ARBA00035306"/>
    </source>
</evidence>
<dbReference type="PANTHER" id="PTHR21314">
    <property type="entry name" value="QUEUOSINE 5'-PHOSPHATE N-GLYCOSYLASE_HYDROLASE-RELATED"/>
    <property type="match status" value="1"/>
</dbReference>
<evidence type="ECO:0000256" key="2">
    <source>
        <dbReference type="ARBA" id="ARBA00035119"/>
    </source>
</evidence>
<accession>A0A837IPR3</accession>
<dbReference type="PANTHER" id="PTHR21314:SF0">
    <property type="entry name" value="QUEUOSINE 5'-PHOSPHATE N-GLYCOSYLASE_HYDROLASE"/>
    <property type="match status" value="1"/>
</dbReference>
<comment type="catalytic activity">
    <reaction evidence="5">
        <text>queuosine 5'-phosphate + H2O = queuine + D-ribose 5-phosphate</text>
        <dbReference type="Rhea" id="RHEA:75387"/>
        <dbReference type="ChEBI" id="CHEBI:15377"/>
        <dbReference type="ChEBI" id="CHEBI:17433"/>
        <dbReference type="ChEBI" id="CHEBI:78346"/>
        <dbReference type="ChEBI" id="CHEBI:194371"/>
    </reaction>
    <physiologicalReaction direction="left-to-right" evidence="5">
        <dbReference type="Rhea" id="RHEA:75388"/>
    </physiologicalReaction>
</comment>
<dbReference type="Proteomes" id="UP000034462">
    <property type="component" value="Unassembled WGS sequence"/>
</dbReference>
<evidence type="ECO:0000256" key="1">
    <source>
        <dbReference type="ARBA" id="ARBA00022801"/>
    </source>
</evidence>
<name>A0A837IPR3_9BACT</name>
<organism evidence="6 7">
    <name type="scientific">Candidatus Yanofskybacteria bacterium GW2011_GWC1_48_11</name>
    <dbReference type="NCBI Taxonomy" id="1619027"/>
    <lineage>
        <taxon>Bacteria</taxon>
        <taxon>Candidatus Yanofskyibacteriota</taxon>
    </lineage>
</organism>
<dbReference type="GO" id="GO:0006400">
    <property type="term" value="P:tRNA modification"/>
    <property type="evidence" value="ECO:0007669"/>
    <property type="project" value="TreeGrafter"/>
</dbReference>
<dbReference type="AlphaFoldDB" id="A0A837IPR3"/>
<gene>
    <name evidence="6" type="ORF">UY25_C0003G0026</name>
</gene>
<proteinExistence type="inferred from homology"/>
<protein>
    <recommendedName>
        <fullName evidence="3">Queuosine 5'-phosphate N-glycosylase/hydrolase</fullName>
    </recommendedName>
    <alternativeName>
        <fullName evidence="4">Queuosine-nucleotide N-glycosylase/hydrolase</fullName>
    </alternativeName>
</protein>
<dbReference type="InterPro" id="IPR019438">
    <property type="entry name" value="Q_salvage"/>
</dbReference>
<keyword evidence="1" id="KW-0378">Hydrolase</keyword>
<dbReference type="GO" id="GO:0016787">
    <property type="term" value="F:hydrolase activity"/>
    <property type="evidence" value="ECO:0007669"/>
    <property type="project" value="UniProtKB-KW"/>
</dbReference>
<comment type="caution">
    <text evidence="6">The sequence shown here is derived from an EMBL/GenBank/DDBJ whole genome shotgun (WGS) entry which is preliminary data.</text>
</comment>
<sequence length="332" mass="37809">MIFSITKPDPFNILASTKGVLEEAKFVAINQKAVESNVTRIGGYLKQHADFPDFGHRLTGNFEADLQLIFFESMMGFCFWTIPGKPKWGIEMSDGERVDGWYGVCASFKRAYDEGTPVGDANFFAKADRKDVQNIFRSATGAEIPLLDERVAILNENARVLNEHFGGKTLNLLEAADRDVIKLLHLLLQCFPSYRDVATYNAREVVFLKIAHLLALDLEYRLTPQSQRPFLKNFDQLCVFADYKLPQLLRAFGVLEYKQSLADTVDSYTIIPKGSEQEVEIRSGAIWGVELLRQQLPEYSSVQVGHVIWLLSQDQELQSKIKPYHRTHTTFY</sequence>
<dbReference type="Pfam" id="PF10343">
    <property type="entry name" value="Q_salvage"/>
    <property type="match status" value="1"/>
</dbReference>
<reference evidence="6 7" key="1">
    <citation type="journal article" date="2015" name="Nature">
        <title>rRNA introns, odd ribosomes, and small enigmatic genomes across a large radiation of phyla.</title>
        <authorList>
            <person name="Brown C.T."/>
            <person name="Hug L.A."/>
            <person name="Thomas B.C."/>
            <person name="Sharon I."/>
            <person name="Castelle C.J."/>
            <person name="Singh A."/>
            <person name="Wilkins M.J."/>
            <person name="Williams K.H."/>
            <person name="Banfield J.F."/>
        </authorList>
    </citation>
    <scope>NUCLEOTIDE SEQUENCE [LARGE SCALE GENOMIC DNA]</scope>
</reference>
<evidence type="ECO:0000256" key="4">
    <source>
        <dbReference type="ARBA" id="ARBA00035393"/>
    </source>
</evidence>
<evidence type="ECO:0000313" key="6">
    <source>
        <dbReference type="EMBL" id="KKU93155.1"/>
    </source>
</evidence>
<evidence type="ECO:0000313" key="7">
    <source>
        <dbReference type="Proteomes" id="UP000034462"/>
    </source>
</evidence>
<evidence type="ECO:0000256" key="5">
    <source>
        <dbReference type="ARBA" id="ARBA00048204"/>
    </source>
</evidence>